<organism evidence="1 2">
    <name type="scientific">Bacillus altitudinis</name>
    <dbReference type="NCBI Taxonomy" id="293387"/>
    <lineage>
        <taxon>Bacteria</taxon>
        <taxon>Bacillati</taxon>
        <taxon>Bacillota</taxon>
        <taxon>Bacilli</taxon>
        <taxon>Bacillales</taxon>
        <taxon>Bacillaceae</taxon>
        <taxon>Bacillus</taxon>
    </lineage>
</organism>
<evidence type="ECO:0000313" key="1">
    <source>
        <dbReference type="EMBL" id="VXB09499.1"/>
    </source>
</evidence>
<dbReference type="AlphaFoldDB" id="A0A653MYI8"/>
<protein>
    <submittedName>
        <fullName evidence="1">Uncharacterized protein</fullName>
    </submittedName>
</protein>
<dbReference type="RefSeq" id="WP_159159464.1">
    <property type="nucleotide sequence ID" value="NZ_LR732831.1"/>
</dbReference>
<reference evidence="1 2" key="1">
    <citation type="submission" date="2019-10" db="EMBL/GenBank/DDBJ databases">
        <authorList>
            <person name="Karimi E."/>
        </authorList>
    </citation>
    <scope>NUCLEOTIDE SEQUENCE [LARGE SCALE GENOMIC DNA]</scope>
    <source>
        <strain evidence="1">Bacillus sp. 348</strain>
    </source>
</reference>
<name>A0A653MYI8_BACAB</name>
<accession>A0A653MYI8</accession>
<sequence length="172" mass="20064">MKNKTDVAHMSPPMKIEEIDHILLYDLDAIKMDKEDERIKFILQDPYCPDKHHIHSVYVIYKRSILNLLEGRIRSIHSHEFMTAKKKDRTISIEDIEYVLEIATVVVLASENNGILTNYFYSGVGERLDCIFNLCLGYSTHLQKKEHKVSLQRFMNDIKIVEEMGLLEKIVG</sequence>
<dbReference type="EMBL" id="CABWLH010000008">
    <property type="protein sequence ID" value="VXB09499.1"/>
    <property type="molecule type" value="Genomic_DNA"/>
</dbReference>
<evidence type="ECO:0000313" key="2">
    <source>
        <dbReference type="Proteomes" id="UP000433089"/>
    </source>
</evidence>
<dbReference type="Proteomes" id="UP000433089">
    <property type="component" value="Unassembled WGS sequence"/>
</dbReference>
<gene>
    <name evidence="1" type="ORF">BACI348_30226</name>
</gene>
<proteinExistence type="predicted"/>